<dbReference type="RefSeq" id="WP_091958699.1">
    <property type="nucleotide sequence ID" value="NZ_FMAI01000008.1"/>
</dbReference>
<feature type="transmembrane region" description="Helical" evidence="1">
    <location>
        <begin position="129"/>
        <end position="145"/>
    </location>
</feature>
<organism evidence="2 3">
    <name type="scientific">Bradyrhizobium shewense</name>
    <dbReference type="NCBI Taxonomy" id="1761772"/>
    <lineage>
        <taxon>Bacteria</taxon>
        <taxon>Pseudomonadati</taxon>
        <taxon>Pseudomonadota</taxon>
        <taxon>Alphaproteobacteria</taxon>
        <taxon>Hyphomicrobiales</taxon>
        <taxon>Nitrobacteraceae</taxon>
        <taxon>Bradyrhizobium</taxon>
    </lineage>
</organism>
<evidence type="ECO:0000256" key="1">
    <source>
        <dbReference type="SAM" id="Phobius"/>
    </source>
</evidence>
<feature type="transmembrane region" description="Helical" evidence="1">
    <location>
        <begin position="175"/>
        <end position="193"/>
    </location>
</feature>
<name>A0A1C3WNC9_9BRAD</name>
<dbReference type="AlphaFoldDB" id="A0A1C3WNC9"/>
<feature type="transmembrane region" description="Helical" evidence="1">
    <location>
        <begin position="103"/>
        <end position="123"/>
    </location>
</feature>
<protein>
    <submittedName>
        <fullName evidence="2">Uncharacterized protein</fullName>
    </submittedName>
</protein>
<keyword evidence="1" id="KW-1133">Transmembrane helix</keyword>
<accession>A0A1C3WNC9</accession>
<evidence type="ECO:0000313" key="3">
    <source>
        <dbReference type="Proteomes" id="UP000199184"/>
    </source>
</evidence>
<dbReference type="Proteomes" id="UP000199184">
    <property type="component" value="Unassembled WGS sequence"/>
</dbReference>
<reference evidence="3" key="1">
    <citation type="submission" date="2016-08" db="EMBL/GenBank/DDBJ databases">
        <authorList>
            <person name="Varghese N."/>
            <person name="Submissions Spin"/>
        </authorList>
    </citation>
    <scope>NUCLEOTIDE SEQUENCE [LARGE SCALE GENOMIC DNA]</scope>
    <source>
        <strain evidence="3">ERR11</strain>
    </source>
</reference>
<keyword evidence="1" id="KW-0812">Transmembrane</keyword>
<feature type="transmembrane region" description="Helical" evidence="1">
    <location>
        <begin position="26"/>
        <end position="50"/>
    </location>
</feature>
<evidence type="ECO:0000313" key="2">
    <source>
        <dbReference type="EMBL" id="SCB41428.1"/>
    </source>
</evidence>
<keyword evidence="3" id="KW-1185">Reference proteome</keyword>
<feature type="transmembrane region" description="Helical" evidence="1">
    <location>
        <begin position="70"/>
        <end position="91"/>
    </location>
</feature>
<keyword evidence="1" id="KW-0472">Membrane</keyword>
<sequence length="196" mass="22139">MTDSKRASDALNEREKTIRPVRRSQIYLVSGLVLLLWAVLPFADDALIWFWPRYGAYYWNSWFVANDGLYFWFALYVVSALGLVALGACHLSRNSIRLFDRRTLLALLLIAAFGLVCCHFGRFSPRQQTVFWQVYITLVYLTAGLRFGYDFAPLGAAIIALTLIGYFTIPGVPLLPWMAAVNGGALIVGGFWMRRG</sequence>
<gene>
    <name evidence="2" type="ORF">GA0061098_1008292</name>
</gene>
<dbReference type="EMBL" id="FMAI01000008">
    <property type="protein sequence ID" value="SCB41428.1"/>
    <property type="molecule type" value="Genomic_DNA"/>
</dbReference>
<feature type="transmembrane region" description="Helical" evidence="1">
    <location>
        <begin position="152"/>
        <end position="169"/>
    </location>
</feature>
<proteinExistence type="predicted"/>